<evidence type="ECO:0000256" key="1">
    <source>
        <dbReference type="SAM" id="MobiDB-lite"/>
    </source>
</evidence>
<proteinExistence type="predicted"/>
<name>A0A6V7PSU9_ANACO</name>
<dbReference type="PANTHER" id="PTHR33240:SF15">
    <property type="entry name" value="GAG-PRO-LIKE PROTEIN"/>
    <property type="match status" value="1"/>
</dbReference>
<dbReference type="EMBL" id="LR862151">
    <property type="protein sequence ID" value="CAD1833666.1"/>
    <property type="molecule type" value="Genomic_DNA"/>
</dbReference>
<feature type="compositionally biased region" description="Acidic residues" evidence="1">
    <location>
        <begin position="9"/>
        <end position="32"/>
    </location>
</feature>
<accession>A0A6V7PSU9</accession>
<organism evidence="2">
    <name type="scientific">Ananas comosus var. bracteatus</name>
    <name type="common">red pineapple</name>
    <dbReference type="NCBI Taxonomy" id="296719"/>
    <lineage>
        <taxon>Eukaryota</taxon>
        <taxon>Viridiplantae</taxon>
        <taxon>Streptophyta</taxon>
        <taxon>Embryophyta</taxon>
        <taxon>Tracheophyta</taxon>
        <taxon>Spermatophyta</taxon>
        <taxon>Magnoliopsida</taxon>
        <taxon>Liliopsida</taxon>
        <taxon>Poales</taxon>
        <taxon>Bromeliaceae</taxon>
        <taxon>Bromelioideae</taxon>
        <taxon>Ananas</taxon>
    </lineage>
</organism>
<evidence type="ECO:0000313" key="2">
    <source>
        <dbReference type="EMBL" id="CAD1833666.1"/>
    </source>
</evidence>
<sequence>MAFPKEWEDLPEVGNDPDDSSVGDSNDSEEEVESRNDRKDLVIQRLVNELGIQPWLRLWERREIPKEHLRTVKVPANVLIDQWHNAKHSQMAWADADEDSKAPAAKNVSRGKTSWEEAKGMMPNIWNRLESQPSFRHMKTDYEAGSSRLVPWLKSKIELSTPSEPTKKVTRKALEEKIASLETIINKSEEELKHTDTIMTDFTGNGQQARGVLTTELMVESKTLRTAFFVVDADSHYNLLLGHDWIHANKYVPSTLHRKLFQRIEDRVEEIKAEGRPYMVDIHVEEIGHIN</sequence>
<gene>
    <name evidence="2" type="ORF">CB5_LOCUS16877</name>
</gene>
<dbReference type="PANTHER" id="PTHR33240">
    <property type="entry name" value="OS08G0508500 PROTEIN"/>
    <property type="match status" value="1"/>
</dbReference>
<protein>
    <submittedName>
        <fullName evidence="2">Uncharacterized protein</fullName>
    </submittedName>
</protein>
<dbReference type="AlphaFoldDB" id="A0A6V7PSU9"/>
<feature type="region of interest" description="Disordered" evidence="1">
    <location>
        <begin position="1"/>
        <end position="36"/>
    </location>
</feature>
<reference evidence="2" key="1">
    <citation type="submission" date="2020-07" db="EMBL/GenBank/DDBJ databases">
        <authorList>
            <person name="Lin J."/>
        </authorList>
    </citation>
    <scope>NUCLEOTIDE SEQUENCE</scope>
</reference>